<feature type="signal peptide" evidence="5">
    <location>
        <begin position="1"/>
        <end position="20"/>
    </location>
</feature>
<keyword evidence="4" id="KW-0472">Membrane</keyword>
<evidence type="ECO:0000256" key="3">
    <source>
        <dbReference type="ARBA" id="ARBA00022989"/>
    </source>
</evidence>
<reference evidence="7 8" key="1">
    <citation type="submission" date="2015-02" db="EMBL/GenBank/DDBJ databases">
        <title>Draft genome sequence of Aspergillus parasiticus SU-1.</title>
        <authorList>
            <person name="Yu J."/>
            <person name="Fedorova N."/>
            <person name="Yin Y."/>
            <person name="Losada L."/>
            <person name="Zafar N."/>
            <person name="Taujale R."/>
            <person name="Ehrlich K.C."/>
            <person name="Bhatnagar D."/>
            <person name="Cleveland T.E."/>
            <person name="Bennett J.W."/>
            <person name="Nierman W.C."/>
        </authorList>
    </citation>
    <scope>NUCLEOTIDE SEQUENCE [LARGE SCALE GENOMIC DNA]</scope>
    <source>
        <strain evidence="8">ATCC 56775 / NRRL 5862 / SRRC 143 / SU-1</strain>
    </source>
</reference>
<dbReference type="InterPro" id="IPR009644">
    <property type="entry name" value="FKTN/MNN4/W02B3.4-1"/>
</dbReference>
<feature type="domain" description="LicD/FKTN/FKRP nucleotidyltransferase" evidence="6">
    <location>
        <begin position="217"/>
        <end position="255"/>
    </location>
</feature>
<name>A0A0F0ILQ7_ASPPU</name>
<evidence type="ECO:0000256" key="1">
    <source>
        <dbReference type="ARBA" id="ARBA00004167"/>
    </source>
</evidence>
<organism evidence="7 8">
    <name type="scientific">Aspergillus parasiticus (strain ATCC 56775 / NRRL 5862 / SRRC 143 / SU-1)</name>
    <dbReference type="NCBI Taxonomy" id="1403190"/>
    <lineage>
        <taxon>Eukaryota</taxon>
        <taxon>Fungi</taxon>
        <taxon>Dikarya</taxon>
        <taxon>Ascomycota</taxon>
        <taxon>Pezizomycotina</taxon>
        <taxon>Eurotiomycetes</taxon>
        <taxon>Eurotiomycetidae</taxon>
        <taxon>Eurotiales</taxon>
        <taxon>Aspergillaceae</taxon>
        <taxon>Aspergillus</taxon>
        <taxon>Aspergillus subgen. Circumdati</taxon>
    </lineage>
</organism>
<sequence length="293" mass="34349">MHLWGLLALTGAIWSARTEASSASLTGSAEQHYGKVVNQDDPDPLWDKYGLNKSEEFKYFHEPGHDDILGHYDSRYFTEPVADEERPQTMTYMVRAYLNFFEENGLETWIAHGTLLGWWWNGKVMPWDWDMDTQVPDTTLRQLADRYNQTVVQYSTKNADMQRTYLLDINPWARQRENGMGLNIIDARWIDMQTGLYIDITGLSKINPDKPNLWMDKHEHQYRTEDIYPLRKTTFEGVAAKVPFDYDAILIEEYGKNALTSTHFHNHTWIPESEEWIPDDRVADAIDDDKQYE</sequence>
<feature type="domain" description="LicD/FKTN/FKRP nucleotidyltransferase" evidence="6">
    <location>
        <begin position="102"/>
        <end position="208"/>
    </location>
</feature>
<dbReference type="PANTHER" id="PTHR15407">
    <property type="entry name" value="FUKUTIN-RELATED"/>
    <property type="match status" value="1"/>
</dbReference>
<keyword evidence="5" id="KW-0732">Signal</keyword>
<dbReference type="AlphaFoldDB" id="A0A0F0ILQ7"/>
<dbReference type="EMBL" id="JZEE01000026">
    <property type="protein sequence ID" value="KJK68744.1"/>
    <property type="molecule type" value="Genomic_DNA"/>
</dbReference>
<evidence type="ECO:0000256" key="2">
    <source>
        <dbReference type="ARBA" id="ARBA00022692"/>
    </source>
</evidence>
<dbReference type="PANTHER" id="PTHR15407:SF28">
    <property type="entry name" value="RIBITOL-5-PHOSPHATE TRANSFERASE FKTN"/>
    <property type="match status" value="1"/>
</dbReference>
<accession>A0A0F0ILQ7</accession>
<proteinExistence type="predicted"/>
<evidence type="ECO:0000259" key="6">
    <source>
        <dbReference type="Pfam" id="PF04991"/>
    </source>
</evidence>
<dbReference type="GO" id="GO:0016020">
    <property type="term" value="C:membrane"/>
    <property type="evidence" value="ECO:0007669"/>
    <property type="project" value="UniProtKB-SubCell"/>
</dbReference>
<dbReference type="Proteomes" id="UP000033540">
    <property type="component" value="Unassembled WGS sequence"/>
</dbReference>
<dbReference type="GO" id="GO:0009100">
    <property type="term" value="P:glycoprotein metabolic process"/>
    <property type="evidence" value="ECO:0007669"/>
    <property type="project" value="UniProtKB-ARBA"/>
</dbReference>
<dbReference type="InterPro" id="IPR007074">
    <property type="entry name" value="LicD/FKTN/FKRP_NTP_transf"/>
</dbReference>
<gene>
    <name evidence="7" type="ORF">P875_00075768</name>
</gene>
<comment type="caution">
    <text evidence="7">The sequence shown here is derived from an EMBL/GenBank/DDBJ whole genome shotgun (WGS) entry which is preliminary data.</text>
</comment>
<keyword evidence="3" id="KW-1133">Transmembrane helix</keyword>
<evidence type="ECO:0000256" key="5">
    <source>
        <dbReference type="SAM" id="SignalP"/>
    </source>
</evidence>
<evidence type="ECO:0000313" key="8">
    <source>
        <dbReference type="Proteomes" id="UP000033540"/>
    </source>
</evidence>
<comment type="subcellular location">
    <subcellularLocation>
        <location evidence="1">Membrane</location>
        <topology evidence="1">Single-pass membrane protein</topology>
    </subcellularLocation>
</comment>
<evidence type="ECO:0000256" key="4">
    <source>
        <dbReference type="ARBA" id="ARBA00023136"/>
    </source>
</evidence>
<evidence type="ECO:0000313" key="7">
    <source>
        <dbReference type="EMBL" id="KJK68744.1"/>
    </source>
</evidence>
<feature type="chain" id="PRO_5002443393" evidence="5">
    <location>
        <begin position="21"/>
        <end position="293"/>
    </location>
</feature>
<dbReference type="STRING" id="1403190.A0A0F0ILQ7"/>
<dbReference type="Pfam" id="PF04991">
    <property type="entry name" value="LicD"/>
    <property type="match status" value="2"/>
</dbReference>
<keyword evidence="2" id="KW-0812">Transmembrane</keyword>
<protein>
    <submittedName>
        <fullName evidence="7">LicD family protein</fullName>
    </submittedName>
</protein>
<dbReference type="OrthoDB" id="444255at2759"/>